<evidence type="ECO:0000256" key="7">
    <source>
        <dbReference type="ARBA" id="ARBA00023136"/>
    </source>
</evidence>
<evidence type="ECO:0000313" key="11">
    <source>
        <dbReference type="EMBL" id="MSU90422.1"/>
    </source>
</evidence>
<dbReference type="AlphaFoldDB" id="A0A6L5Z336"/>
<keyword evidence="7 9" id="KW-0472">Membrane</keyword>
<dbReference type="PANTHER" id="PTHR35011">
    <property type="entry name" value="2,3-DIKETO-L-GULONATE TRAP TRANSPORTER SMALL PERMEASE PROTEIN YIAM"/>
    <property type="match status" value="1"/>
</dbReference>
<feature type="transmembrane region" description="Helical" evidence="9">
    <location>
        <begin position="88"/>
        <end position="109"/>
    </location>
</feature>
<evidence type="ECO:0000256" key="6">
    <source>
        <dbReference type="ARBA" id="ARBA00022989"/>
    </source>
</evidence>
<dbReference type="RefSeq" id="WP_154446917.1">
    <property type="nucleotide sequence ID" value="NZ_WIND01000009.1"/>
</dbReference>
<evidence type="ECO:0000256" key="8">
    <source>
        <dbReference type="ARBA" id="ARBA00038436"/>
    </source>
</evidence>
<dbReference type="Pfam" id="PF04290">
    <property type="entry name" value="DctQ"/>
    <property type="match status" value="1"/>
</dbReference>
<sequence>MLRRLRQGLDAIYFGCGVIAAAFLIAMLGIIVAQMIARWTGLVFPGAASYAGYCMAGASFFAFAHALNRGAHIRVGILLNAAGRHRRWLELWCFAVGSVAAWFLARYAVNLVLWSRKLGDVSQGQDATPLWIPQMPMAIGSVVFAVALTDHLLQIVFAGDHGIRSDTAQQSRAE</sequence>
<keyword evidence="5 9" id="KW-0812">Transmembrane</keyword>
<keyword evidence="3" id="KW-1003">Cell membrane</keyword>
<keyword evidence="6 9" id="KW-1133">Transmembrane helix</keyword>
<dbReference type="GO" id="GO:0005886">
    <property type="term" value="C:plasma membrane"/>
    <property type="evidence" value="ECO:0007669"/>
    <property type="project" value="UniProtKB-SubCell"/>
</dbReference>
<keyword evidence="12" id="KW-1185">Reference proteome</keyword>
<protein>
    <recommendedName>
        <fullName evidence="9">TRAP transporter small permease protein</fullName>
    </recommendedName>
</protein>
<reference evidence="11 12" key="1">
    <citation type="submission" date="2019-10" db="EMBL/GenBank/DDBJ databases">
        <title>Cognatihalovulum marinum gen. nov. sp. nov., a new member of the family Rhodobacteraceae isolated from deep seawater of the Northwest Indian Ocean.</title>
        <authorList>
            <person name="Ruan C."/>
            <person name="Wang J."/>
            <person name="Zheng X."/>
            <person name="Song L."/>
            <person name="Zhu Y."/>
            <person name="Huang Y."/>
            <person name="Lu Z."/>
            <person name="Du W."/>
            <person name="Huang L."/>
            <person name="Dai X."/>
        </authorList>
    </citation>
    <scope>NUCLEOTIDE SEQUENCE [LARGE SCALE GENOMIC DNA]</scope>
    <source>
        <strain evidence="11 12">2CG4</strain>
    </source>
</reference>
<dbReference type="EMBL" id="WIND01000009">
    <property type="protein sequence ID" value="MSU90422.1"/>
    <property type="molecule type" value="Genomic_DNA"/>
</dbReference>
<proteinExistence type="inferred from homology"/>
<dbReference type="InterPro" id="IPR055348">
    <property type="entry name" value="DctQ"/>
</dbReference>
<keyword evidence="2 9" id="KW-0813">Transport</keyword>
<accession>A0A6L5Z336</accession>
<evidence type="ECO:0000256" key="2">
    <source>
        <dbReference type="ARBA" id="ARBA00022448"/>
    </source>
</evidence>
<feature type="transmembrane region" description="Helical" evidence="9">
    <location>
        <begin position="129"/>
        <end position="148"/>
    </location>
</feature>
<organism evidence="11 12">
    <name type="scientific">Halovulum marinum</name>
    <dbReference type="NCBI Taxonomy" id="2662447"/>
    <lineage>
        <taxon>Bacteria</taxon>
        <taxon>Pseudomonadati</taxon>
        <taxon>Pseudomonadota</taxon>
        <taxon>Alphaproteobacteria</taxon>
        <taxon>Rhodobacterales</taxon>
        <taxon>Paracoccaceae</taxon>
        <taxon>Halovulum</taxon>
    </lineage>
</organism>
<gene>
    <name evidence="11" type="ORF">GE300_12470</name>
</gene>
<evidence type="ECO:0000256" key="3">
    <source>
        <dbReference type="ARBA" id="ARBA00022475"/>
    </source>
</evidence>
<name>A0A6L5Z336_9RHOB</name>
<evidence type="ECO:0000259" key="10">
    <source>
        <dbReference type="Pfam" id="PF04290"/>
    </source>
</evidence>
<evidence type="ECO:0000313" key="12">
    <source>
        <dbReference type="Proteomes" id="UP000474957"/>
    </source>
</evidence>
<feature type="transmembrane region" description="Helical" evidence="9">
    <location>
        <begin position="12"/>
        <end position="36"/>
    </location>
</feature>
<feature type="transmembrane region" description="Helical" evidence="9">
    <location>
        <begin position="48"/>
        <end position="67"/>
    </location>
</feature>
<evidence type="ECO:0000256" key="1">
    <source>
        <dbReference type="ARBA" id="ARBA00004429"/>
    </source>
</evidence>
<dbReference type="Proteomes" id="UP000474957">
    <property type="component" value="Unassembled WGS sequence"/>
</dbReference>
<comment type="function">
    <text evidence="9">Part of the tripartite ATP-independent periplasmic (TRAP) transport system.</text>
</comment>
<evidence type="ECO:0000256" key="5">
    <source>
        <dbReference type="ARBA" id="ARBA00022692"/>
    </source>
</evidence>
<comment type="subunit">
    <text evidence="9">The complex comprises the extracytoplasmic solute receptor protein and the two transmembrane proteins.</text>
</comment>
<dbReference type="PANTHER" id="PTHR35011:SF10">
    <property type="entry name" value="TRAP TRANSPORTER SMALL PERMEASE PROTEIN"/>
    <property type="match status" value="1"/>
</dbReference>
<keyword evidence="4 9" id="KW-0997">Cell inner membrane</keyword>
<dbReference type="GO" id="GO:0022857">
    <property type="term" value="F:transmembrane transporter activity"/>
    <property type="evidence" value="ECO:0007669"/>
    <property type="project" value="UniProtKB-UniRule"/>
</dbReference>
<comment type="caution">
    <text evidence="11">The sequence shown here is derived from an EMBL/GenBank/DDBJ whole genome shotgun (WGS) entry which is preliminary data.</text>
</comment>
<dbReference type="InterPro" id="IPR007387">
    <property type="entry name" value="TRAP_DctQ"/>
</dbReference>
<comment type="similarity">
    <text evidence="8 9">Belongs to the TRAP transporter small permease family.</text>
</comment>
<feature type="domain" description="Tripartite ATP-independent periplasmic transporters DctQ component" evidence="10">
    <location>
        <begin position="27"/>
        <end position="156"/>
    </location>
</feature>
<comment type="subcellular location">
    <subcellularLocation>
        <location evidence="1 9">Cell inner membrane</location>
        <topology evidence="1 9">Multi-pass membrane protein</topology>
    </subcellularLocation>
</comment>
<evidence type="ECO:0000256" key="9">
    <source>
        <dbReference type="RuleBase" id="RU369079"/>
    </source>
</evidence>
<evidence type="ECO:0000256" key="4">
    <source>
        <dbReference type="ARBA" id="ARBA00022519"/>
    </source>
</evidence>
<dbReference type="GO" id="GO:0015740">
    <property type="term" value="P:C4-dicarboxylate transport"/>
    <property type="evidence" value="ECO:0007669"/>
    <property type="project" value="TreeGrafter"/>
</dbReference>